<dbReference type="InterPro" id="IPR007074">
    <property type="entry name" value="LicD/FKTN/FKRP_NTP_transf"/>
</dbReference>
<organism evidence="2 3">
    <name type="scientific">Paramuricea clavata</name>
    <name type="common">Red gorgonian</name>
    <name type="synonym">Violescent sea-whip</name>
    <dbReference type="NCBI Taxonomy" id="317549"/>
    <lineage>
        <taxon>Eukaryota</taxon>
        <taxon>Metazoa</taxon>
        <taxon>Cnidaria</taxon>
        <taxon>Anthozoa</taxon>
        <taxon>Octocorallia</taxon>
        <taxon>Malacalcyonacea</taxon>
        <taxon>Plexauridae</taxon>
        <taxon>Paramuricea</taxon>
    </lineage>
</organism>
<reference evidence="2" key="1">
    <citation type="submission" date="2020-04" db="EMBL/GenBank/DDBJ databases">
        <authorList>
            <person name="Alioto T."/>
            <person name="Alioto T."/>
            <person name="Gomez Garrido J."/>
        </authorList>
    </citation>
    <scope>NUCLEOTIDE SEQUENCE</scope>
    <source>
        <strain evidence="2">A484AB</strain>
    </source>
</reference>
<evidence type="ECO:0000313" key="3">
    <source>
        <dbReference type="Proteomes" id="UP001152795"/>
    </source>
</evidence>
<dbReference type="PANTHER" id="PTHR43404:SF2">
    <property type="entry name" value="LIPOPOLYSACCHARIDE CHOLINEPHOSPHOTRANSFERASE LICD"/>
    <property type="match status" value="1"/>
</dbReference>
<dbReference type="PANTHER" id="PTHR43404">
    <property type="entry name" value="LIPOPOLYSACCHARIDE CHOLINEPHOSPHOTRANSFERASE LICD"/>
    <property type="match status" value="1"/>
</dbReference>
<evidence type="ECO:0000259" key="1">
    <source>
        <dbReference type="Pfam" id="PF04991"/>
    </source>
</evidence>
<gene>
    <name evidence="2" type="ORF">PACLA_8A073451</name>
</gene>
<dbReference type="InterPro" id="IPR052942">
    <property type="entry name" value="LPS_cholinephosphotransferase"/>
</dbReference>
<protein>
    <recommendedName>
        <fullName evidence="1">LicD/FKTN/FKRP nucleotidyltransferase domain-containing protein</fullName>
    </recommendedName>
</protein>
<dbReference type="OrthoDB" id="242047at2759"/>
<keyword evidence="3" id="KW-1185">Reference proteome</keyword>
<dbReference type="GO" id="GO:0009100">
    <property type="term" value="P:glycoprotein metabolic process"/>
    <property type="evidence" value="ECO:0007669"/>
    <property type="project" value="UniProtKB-ARBA"/>
</dbReference>
<feature type="domain" description="LicD/FKTN/FKRP nucleotidyltransferase" evidence="1">
    <location>
        <begin position="35"/>
        <end position="69"/>
    </location>
</feature>
<proteinExistence type="predicted"/>
<comment type="caution">
    <text evidence="2">The sequence shown here is derived from an EMBL/GenBank/DDBJ whole genome shotgun (WGS) entry which is preliminary data.</text>
</comment>
<dbReference type="Pfam" id="PF04991">
    <property type="entry name" value="LicD"/>
    <property type="match status" value="1"/>
</dbReference>
<dbReference type="Proteomes" id="UP001152795">
    <property type="component" value="Unassembled WGS sequence"/>
</dbReference>
<sequence>MSSDNNYKSPISGMDKYGEPRMRLAVLLRDKILNKLDMPWTIENGTLLGAWRNGRFILHDDDFDFAMFSENDPKPLIPFMLRKIKQLLPAPYEARYVSTYADKIEVYDPRYGEYNLLGPKYNGAPYHHCTVDLQFYQRVGEKYVPLYYVDTIVKSVYCKDMYPLSSIELEGEFFQAPFNTEGFLTSLYGNLSPKAKFNTKTGFYEVWEDTMSMNSQILLSA</sequence>
<accession>A0A7D9HX20</accession>
<name>A0A7D9HX20_PARCT</name>
<dbReference type="AlphaFoldDB" id="A0A7D9HX20"/>
<evidence type="ECO:0000313" key="2">
    <source>
        <dbReference type="EMBL" id="CAB3992416.1"/>
    </source>
</evidence>
<dbReference type="EMBL" id="CACRXK020002047">
    <property type="protein sequence ID" value="CAB3992416.1"/>
    <property type="molecule type" value="Genomic_DNA"/>
</dbReference>